<dbReference type="AlphaFoldDB" id="A0A0E3S805"/>
<dbReference type="Gene3D" id="3.30.360.10">
    <property type="entry name" value="Dihydrodipicolinate Reductase, domain 2"/>
    <property type="match status" value="1"/>
</dbReference>
<evidence type="ECO:0000313" key="3">
    <source>
        <dbReference type="EMBL" id="AKB76691.1"/>
    </source>
</evidence>
<dbReference type="KEGG" id="mhor:MSHOH_0208"/>
<dbReference type="InterPro" id="IPR051450">
    <property type="entry name" value="Gfo/Idh/MocA_Oxidoreductases"/>
</dbReference>
<gene>
    <name evidence="3" type="ORF">MSHOH_0208</name>
</gene>
<keyword evidence="4" id="KW-1185">Reference proteome</keyword>
<dbReference type="NCBIfam" id="NF040723">
    <property type="entry name" value="UDP-GlcNAcDh_Arch"/>
    <property type="match status" value="1"/>
</dbReference>
<dbReference type="InterPro" id="IPR055170">
    <property type="entry name" value="GFO_IDH_MocA-like_dom"/>
</dbReference>
<dbReference type="SUPFAM" id="SSF51735">
    <property type="entry name" value="NAD(P)-binding Rossmann-fold domains"/>
    <property type="match status" value="1"/>
</dbReference>
<dbReference type="Pfam" id="PF01408">
    <property type="entry name" value="GFO_IDH_MocA"/>
    <property type="match status" value="1"/>
</dbReference>
<proteinExistence type="predicted"/>
<dbReference type="SUPFAM" id="SSF55347">
    <property type="entry name" value="Glyceraldehyde-3-phosphate dehydrogenase-like, C-terminal domain"/>
    <property type="match status" value="1"/>
</dbReference>
<protein>
    <submittedName>
        <fullName evidence="3">Myo-inositol 2-dehydrogenase</fullName>
    </submittedName>
</protein>
<name>A0A0E3S805_9EURY</name>
<dbReference type="HOGENOM" id="CLU_023194_10_0_2"/>
<dbReference type="STRING" id="1434110.MSHOH_0208"/>
<dbReference type="InterPro" id="IPR053561">
    <property type="entry name" value="UDP-GlcNAc_3-dehydrogenase"/>
</dbReference>
<evidence type="ECO:0000313" key="4">
    <source>
        <dbReference type="Proteomes" id="UP000033101"/>
    </source>
</evidence>
<organism evidence="3 4">
    <name type="scientific">Methanosarcina horonobensis HB-1 = JCM 15518</name>
    <dbReference type="NCBI Taxonomy" id="1434110"/>
    <lineage>
        <taxon>Archaea</taxon>
        <taxon>Methanobacteriati</taxon>
        <taxon>Methanobacteriota</taxon>
        <taxon>Stenosarchaea group</taxon>
        <taxon>Methanomicrobia</taxon>
        <taxon>Methanosarcinales</taxon>
        <taxon>Methanosarcinaceae</taxon>
        <taxon>Methanosarcina</taxon>
    </lineage>
</organism>
<accession>A0A0E3S805</accession>
<feature type="domain" description="GFO/IDH/MocA-like oxidoreductase" evidence="2">
    <location>
        <begin position="145"/>
        <end position="251"/>
    </location>
</feature>
<evidence type="ECO:0000259" key="2">
    <source>
        <dbReference type="Pfam" id="PF22725"/>
    </source>
</evidence>
<dbReference type="PANTHER" id="PTHR43377:SF1">
    <property type="entry name" value="BILIVERDIN REDUCTASE A"/>
    <property type="match status" value="1"/>
</dbReference>
<sequence>MNNFQAAAAFLKGSVTLIRVGVIGTGAMGQNHVRIYSEMEGVELAGISDVDKNRVESMAIQFKTKAFTDYKEMFAEGLDAVSIVVPTKLHKQVVLDALEAGLHILVEKPIADTVENAELMIEAAKKAGKVLMVGHIERFNPAVIRLKEIIDSGTLGKIVSISTRRVGPYNPRIRDVGVILDIGVHDIDVISYLYGKKIRGVYAIAGADIHSFEDHASIILRMDHNFAGVVETNWLTPHKVRQLTAIGVKGVAYLDYIDQTVELHDNGWIRKAKVEPSEPLKNELVYFIDCVRTGREPSPCGEDGKHALEVAMSAIRSYEEERLIEVGQ</sequence>
<dbReference type="Proteomes" id="UP000033101">
    <property type="component" value="Chromosome"/>
</dbReference>
<evidence type="ECO:0000259" key="1">
    <source>
        <dbReference type="Pfam" id="PF01408"/>
    </source>
</evidence>
<dbReference type="InterPro" id="IPR000683">
    <property type="entry name" value="Gfo/Idh/MocA-like_OxRdtase_N"/>
</dbReference>
<dbReference type="GO" id="GO:0000166">
    <property type="term" value="F:nucleotide binding"/>
    <property type="evidence" value="ECO:0007669"/>
    <property type="project" value="InterPro"/>
</dbReference>
<dbReference type="PANTHER" id="PTHR43377">
    <property type="entry name" value="BILIVERDIN REDUCTASE A"/>
    <property type="match status" value="1"/>
</dbReference>
<reference evidence="3 4" key="1">
    <citation type="submission" date="2014-07" db="EMBL/GenBank/DDBJ databases">
        <title>Methanogenic archaea and the global carbon cycle.</title>
        <authorList>
            <person name="Henriksen J.R."/>
            <person name="Luke J."/>
            <person name="Reinhart S."/>
            <person name="Benedict M.N."/>
            <person name="Youngblut N.D."/>
            <person name="Metcalf M.E."/>
            <person name="Whitaker R.J."/>
            <person name="Metcalf W.W."/>
        </authorList>
    </citation>
    <scope>NUCLEOTIDE SEQUENCE [LARGE SCALE GENOMIC DNA]</scope>
    <source>
        <strain evidence="3 4">HB-1</strain>
    </source>
</reference>
<dbReference type="Gene3D" id="3.40.50.720">
    <property type="entry name" value="NAD(P)-binding Rossmann-like Domain"/>
    <property type="match status" value="1"/>
</dbReference>
<dbReference type="PATRIC" id="fig|1434110.4.peg.235"/>
<dbReference type="InterPro" id="IPR036291">
    <property type="entry name" value="NAD(P)-bd_dom_sf"/>
</dbReference>
<feature type="domain" description="Gfo/Idh/MocA-like oxidoreductase N-terminal" evidence="1">
    <location>
        <begin position="18"/>
        <end position="135"/>
    </location>
</feature>
<dbReference type="Pfam" id="PF22725">
    <property type="entry name" value="GFO_IDH_MocA_C3"/>
    <property type="match status" value="1"/>
</dbReference>
<dbReference type="EMBL" id="CP009516">
    <property type="protein sequence ID" value="AKB76691.1"/>
    <property type="molecule type" value="Genomic_DNA"/>
</dbReference>